<evidence type="ECO:0000313" key="2">
    <source>
        <dbReference type="Proteomes" id="UP001231649"/>
    </source>
</evidence>
<dbReference type="EMBL" id="CM056801">
    <property type="protein sequence ID" value="KAJ8708776.1"/>
    <property type="molecule type" value="Genomic_DNA"/>
</dbReference>
<name>A0ACC2Q6S7_9NEOP</name>
<accession>A0ACC2Q6S7</accession>
<comment type="caution">
    <text evidence="1">The sequence shown here is derived from an EMBL/GenBank/DDBJ whole genome shotgun (WGS) entry which is preliminary data.</text>
</comment>
<proteinExistence type="predicted"/>
<organism evidence="1 2">
    <name type="scientific">Mythimna loreyi</name>
    <dbReference type="NCBI Taxonomy" id="667449"/>
    <lineage>
        <taxon>Eukaryota</taxon>
        <taxon>Metazoa</taxon>
        <taxon>Ecdysozoa</taxon>
        <taxon>Arthropoda</taxon>
        <taxon>Hexapoda</taxon>
        <taxon>Insecta</taxon>
        <taxon>Pterygota</taxon>
        <taxon>Neoptera</taxon>
        <taxon>Endopterygota</taxon>
        <taxon>Lepidoptera</taxon>
        <taxon>Glossata</taxon>
        <taxon>Ditrysia</taxon>
        <taxon>Noctuoidea</taxon>
        <taxon>Noctuidae</taxon>
        <taxon>Noctuinae</taxon>
        <taxon>Hadenini</taxon>
        <taxon>Mythimna</taxon>
    </lineage>
</organism>
<dbReference type="Proteomes" id="UP001231649">
    <property type="component" value="Chromosome 25"/>
</dbReference>
<gene>
    <name evidence="1" type="ORF">PYW08_010158</name>
</gene>
<reference evidence="1" key="1">
    <citation type="submission" date="2023-03" db="EMBL/GenBank/DDBJ databases">
        <title>Chromosome-level genomes of two armyworms, Mythimna separata and Mythimna loreyi, provide insights into the biosynthesis and reception of sex pheromones.</title>
        <authorList>
            <person name="Zhao H."/>
        </authorList>
    </citation>
    <scope>NUCLEOTIDE SEQUENCE</scope>
    <source>
        <strain evidence="1">BeijingLab</strain>
    </source>
</reference>
<keyword evidence="2" id="KW-1185">Reference proteome</keyword>
<sequence length="125" mass="14763">MADKNHLILMSNVDHVSNFRLELKWLPIRQRRSLRALTTLFSLLNSPTPPSYLISHFQFLCASHARNLRSSNNLLLLFPSHTPDFVHSSFYIQYILLWNALPLDIRAAKNRYASKRKLRNYFLHE</sequence>
<evidence type="ECO:0000313" key="1">
    <source>
        <dbReference type="EMBL" id="KAJ8708776.1"/>
    </source>
</evidence>
<protein>
    <submittedName>
        <fullName evidence="1">Uncharacterized protein</fullName>
    </submittedName>
</protein>